<dbReference type="InterPro" id="IPR013815">
    <property type="entry name" value="ATP_grasp_subdomain_1"/>
</dbReference>
<gene>
    <name evidence="1" type="ORF">DFL_003877</name>
</gene>
<dbReference type="AlphaFoldDB" id="A0A437A3D6"/>
<dbReference type="OrthoDB" id="406765at2759"/>
<reference evidence="1 2" key="1">
    <citation type="submission" date="2019-01" db="EMBL/GenBank/DDBJ databases">
        <title>Intercellular communication is required for trap formation in the nematode-trapping fungus Duddingtonia flagrans.</title>
        <authorList>
            <person name="Youssar L."/>
            <person name="Wernet V."/>
            <person name="Hensel N."/>
            <person name="Hildebrandt H.-G."/>
            <person name="Fischer R."/>
        </authorList>
    </citation>
    <scope>NUCLEOTIDE SEQUENCE [LARGE SCALE GENOMIC DNA]</scope>
    <source>
        <strain evidence="1 2">CBS H-5679</strain>
    </source>
</reference>
<dbReference type="VEuPathDB" id="FungiDB:DFL_003877"/>
<dbReference type="Gene3D" id="3.40.50.20">
    <property type="match status" value="1"/>
</dbReference>
<dbReference type="SUPFAM" id="SSF56059">
    <property type="entry name" value="Glutathione synthetase ATP-binding domain-like"/>
    <property type="match status" value="1"/>
</dbReference>
<organism evidence="1 2">
    <name type="scientific">Arthrobotrys flagrans</name>
    <name type="common">Nematode-trapping fungus</name>
    <name type="synonym">Trichothecium flagrans</name>
    <dbReference type="NCBI Taxonomy" id="97331"/>
    <lineage>
        <taxon>Eukaryota</taxon>
        <taxon>Fungi</taxon>
        <taxon>Dikarya</taxon>
        <taxon>Ascomycota</taxon>
        <taxon>Pezizomycotina</taxon>
        <taxon>Orbiliomycetes</taxon>
        <taxon>Orbiliales</taxon>
        <taxon>Orbiliaceae</taxon>
        <taxon>Arthrobotrys</taxon>
    </lineage>
</organism>
<evidence type="ECO:0000313" key="1">
    <source>
        <dbReference type="EMBL" id="RVD85557.1"/>
    </source>
</evidence>
<dbReference type="EMBL" id="SAEB01000006">
    <property type="protein sequence ID" value="RVD85557.1"/>
    <property type="molecule type" value="Genomic_DNA"/>
</dbReference>
<dbReference type="PANTHER" id="PTHR39217:SF1">
    <property type="entry name" value="GLUTATHIONE SYNTHETASE"/>
    <property type="match status" value="1"/>
</dbReference>
<proteinExistence type="predicted"/>
<dbReference type="RefSeq" id="XP_067491101.1">
    <property type="nucleotide sequence ID" value="XM_067632875.1"/>
</dbReference>
<dbReference type="Proteomes" id="UP000283090">
    <property type="component" value="Unassembled WGS sequence"/>
</dbReference>
<dbReference type="GeneID" id="93586188"/>
<sequence>MDLQPPPSRRILFLKTSPKPLSLMGPSNNLLIEALHEKGFQVDERLWYPLHPSPGSLTLADLTSYHSIIFIACWDYNLHIIEFQTFLQDLVLPAQISGVKIVNPVELISWNSNKIYLRDLEKDLGVVIPETIFVDTTDGEVPVYQDVISKYGGAARNSSVVIKPSVSASAKETHRIPDPSSEAYDPTETQSSWAQVYTYTRSLSPTVKIMIQAFEPSIKNGEYSIIFLGGKYSHTILKRPIATDFRAIEEYGARIGELDDSKVPKKGKEIGRKVIEYVRRRFGYGDDWKLGYLRLDGVVRDDGGFVVIEAEMLEPYVYLNVEGAKRGLERLCEVLGG</sequence>
<accession>A0A437A3D6</accession>
<dbReference type="PANTHER" id="PTHR39217">
    <property type="match status" value="1"/>
</dbReference>
<name>A0A437A3D6_ARTFL</name>
<dbReference type="InterPro" id="IPR053191">
    <property type="entry name" value="DcsG_Biosynth_Enzyme"/>
</dbReference>
<dbReference type="Gene3D" id="3.30.1490.20">
    <property type="entry name" value="ATP-grasp fold, A domain"/>
    <property type="match status" value="1"/>
</dbReference>
<dbReference type="Gene3D" id="3.30.470.20">
    <property type="entry name" value="ATP-grasp fold, B domain"/>
    <property type="match status" value="1"/>
</dbReference>
<keyword evidence="2" id="KW-1185">Reference proteome</keyword>
<comment type="caution">
    <text evidence="1">The sequence shown here is derived from an EMBL/GenBank/DDBJ whole genome shotgun (WGS) entry which is preliminary data.</text>
</comment>
<protein>
    <recommendedName>
        <fullName evidence="3">ATP-grasp domain-containing protein</fullName>
    </recommendedName>
</protein>
<dbReference type="STRING" id="97331.A0A437A3D6"/>
<evidence type="ECO:0008006" key="3">
    <source>
        <dbReference type="Google" id="ProtNLM"/>
    </source>
</evidence>
<evidence type="ECO:0000313" key="2">
    <source>
        <dbReference type="Proteomes" id="UP000283090"/>
    </source>
</evidence>
<dbReference type="GO" id="GO:0005524">
    <property type="term" value="F:ATP binding"/>
    <property type="evidence" value="ECO:0007669"/>
    <property type="project" value="InterPro"/>
</dbReference>